<dbReference type="Gramene" id="TraesCAD_scaffold_002471_01G000600.1">
    <property type="protein sequence ID" value="TraesCAD_scaffold_002471_01G000600.1"/>
    <property type="gene ID" value="TraesCAD_scaffold_002471_01G000600"/>
</dbReference>
<dbReference type="Gramene" id="TraesJAG5B03G02985760.1">
    <property type="protein sequence ID" value="TraesJAG5B03G02985760.1.CDS1"/>
    <property type="gene ID" value="TraesJAG5B03G02985760"/>
</dbReference>
<dbReference type="Gramene" id="TraesCLE_scaffold_002911_01G000700.1">
    <property type="protein sequence ID" value="TraesCLE_scaffold_002911_01G000700.1"/>
    <property type="gene ID" value="TraesCLE_scaffold_002911_01G000700"/>
</dbReference>
<dbReference type="Gramene" id="TraesMAC5B03G02986270.1">
    <property type="protein sequence ID" value="TraesMAC5B03G02986270.1.CDS1"/>
    <property type="gene ID" value="TraesMAC5B03G02986270"/>
</dbReference>
<dbReference type="Gramene" id="TraesPARA_EIv1.0_1739900.1">
    <property type="protein sequence ID" value="TraesPARA_EIv1.0_1739900.1.CDS1"/>
    <property type="gene ID" value="TraesPARA_EIv1.0_1739900"/>
</dbReference>
<dbReference type="Gramene" id="TraesRN5B0101109700.1">
    <property type="protein sequence ID" value="TraesRN5B0101109700.1"/>
    <property type="gene ID" value="TraesRN5B0101109700"/>
</dbReference>
<dbReference type="AlphaFoldDB" id="A0A3B6LVL1"/>
<protein>
    <recommendedName>
        <fullName evidence="2">DC1 domain-containing protein</fullName>
    </recommendedName>
</protein>
<dbReference type="EnsemblPlants" id="TraesCS5B02G463300.1">
    <property type="protein sequence ID" value="TraesCS5B02G463300.1.cds1"/>
    <property type="gene ID" value="TraesCS5B02G463300"/>
</dbReference>
<organism evidence="3">
    <name type="scientific">Triticum aestivum</name>
    <name type="common">Wheat</name>
    <dbReference type="NCBI Taxonomy" id="4565"/>
    <lineage>
        <taxon>Eukaryota</taxon>
        <taxon>Viridiplantae</taxon>
        <taxon>Streptophyta</taxon>
        <taxon>Embryophyta</taxon>
        <taxon>Tracheophyta</taxon>
        <taxon>Spermatophyta</taxon>
        <taxon>Magnoliopsida</taxon>
        <taxon>Liliopsida</taxon>
        <taxon>Poales</taxon>
        <taxon>Poaceae</taxon>
        <taxon>BOP clade</taxon>
        <taxon>Pooideae</taxon>
        <taxon>Triticodae</taxon>
        <taxon>Triticeae</taxon>
        <taxon>Triticinae</taxon>
        <taxon>Triticum</taxon>
    </lineage>
</organism>
<feature type="domain" description="DC1" evidence="2">
    <location>
        <begin position="17"/>
        <end position="59"/>
    </location>
</feature>
<dbReference type="Gramene" id="TraesCS5B02G463300.1">
    <property type="protein sequence ID" value="TraesCS5B02G463300.1.cds1"/>
    <property type="gene ID" value="TraesCS5B02G463300"/>
</dbReference>
<dbReference type="Gramene" id="TraesCS5B03G1136300.1">
    <property type="protein sequence ID" value="TraesCS5B03G1136300.1.CDS1"/>
    <property type="gene ID" value="TraesCS5B03G1136300"/>
</dbReference>
<dbReference type="Gramene" id="TraesLDM5B03G02991740.1">
    <property type="protein sequence ID" value="TraesLDM5B03G02991740.1.CDS1"/>
    <property type="gene ID" value="TraesLDM5B03G02991740"/>
</dbReference>
<reference evidence="3" key="2">
    <citation type="submission" date="2018-10" db="UniProtKB">
        <authorList>
            <consortium name="EnsemblPlants"/>
        </authorList>
    </citation>
    <scope>IDENTIFICATION</scope>
</reference>
<dbReference type="Gramene" id="TraesARI7B03G04308130.1">
    <property type="protein sequence ID" value="TraesARI7B03G04308130.1.CDS1"/>
    <property type="gene ID" value="TraesARI7B03G04308130"/>
</dbReference>
<name>A0A3B6LVL1_WHEAT</name>
<dbReference type="OMA" id="DTNHHEH"/>
<proteinExistence type="predicted"/>
<dbReference type="Proteomes" id="UP000019116">
    <property type="component" value="Chromosome 5B"/>
</dbReference>
<keyword evidence="1" id="KW-0677">Repeat</keyword>
<evidence type="ECO:0000313" key="4">
    <source>
        <dbReference type="Proteomes" id="UP000019116"/>
    </source>
</evidence>
<evidence type="ECO:0000259" key="2">
    <source>
        <dbReference type="Pfam" id="PF03107"/>
    </source>
</evidence>
<dbReference type="Gramene" id="TraesLAC5B03G02943160.1">
    <property type="protein sequence ID" value="TraesLAC5B03G02943160.1.CDS1"/>
    <property type="gene ID" value="TraesLAC5B03G02943160"/>
</dbReference>
<dbReference type="PANTHER" id="PTHR46477:SF16">
    <property type="entry name" value="DC1 DOMAIN-CONTAINING PROTEIN"/>
    <property type="match status" value="1"/>
</dbReference>
<dbReference type="Gramene" id="TraesWEE_scaffold_119338_01G000100.1">
    <property type="protein sequence ID" value="TraesWEE_scaffold_119338_01G000100.1"/>
    <property type="gene ID" value="TraesWEE_scaffold_119338_01G000100"/>
</dbReference>
<dbReference type="OrthoDB" id="664025at2759"/>
<evidence type="ECO:0000313" key="3">
    <source>
        <dbReference type="EnsemblPlants" id="TraesCS5B02G463300.1.cds1"/>
    </source>
</evidence>
<dbReference type="Gramene" id="TraesSTA5B03G02979540.1">
    <property type="protein sequence ID" value="TraesSTA5B03G02979540.1.CDS1"/>
    <property type="gene ID" value="TraesSTA5B03G02979540"/>
</dbReference>
<reference evidence="3" key="1">
    <citation type="submission" date="2018-08" db="EMBL/GenBank/DDBJ databases">
        <authorList>
            <person name="Rossello M."/>
        </authorList>
    </citation>
    <scope>NUCLEOTIDE SEQUENCE [LARGE SCALE GENOMIC DNA]</scope>
    <source>
        <strain evidence="3">cv. Chinese Spring</strain>
    </source>
</reference>
<dbReference type="Gramene" id="TraesSYM7B03G04031340.1">
    <property type="protein sequence ID" value="TraesSYM7B03G04031340.1.CDS1"/>
    <property type="gene ID" value="TraesSYM7B03G04031340"/>
</dbReference>
<sequence>MVTFTGDDVRALFSHSTHQHALKPVDTEKLFRCDGCKQLGDELRLRCEQCDFDLHVCCAQAPARIEPSMLEGRALTFFNSRPATATHAGGIIPLCDVCGDPVRGFLYHNGVHDIDLHPFCAILPKRTSMGEDDGVMLELHNAAGHNCELCGKDGKRGRYLSYRFQRDDGQLVHIHVACLMEANYSPPQNRPRRRSGKFKRVCKAAFIVARVSYAVTTMNPVGVVTAFL</sequence>
<dbReference type="Gramene" id="TraesJUL5B03G03009120.1">
    <property type="protein sequence ID" value="TraesJUL5B03G03009120.1.CDS1"/>
    <property type="gene ID" value="TraesJUL5B03G03009120"/>
</dbReference>
<dbReference type="Gramene" id="TraesNOR5B03G03016510.1">
    <property type="protein sequence ID" value="TraesNOR5B03G03016510.1.CDS1"/>
    <property type="gene ID" value="TraesNOR5B03G03016510"/>
</dbReference>
<evidence type="ECO:0000256" key="1">
    <source>
        <dbReference type="ARBA" id="ARBA00022737"/>
    </source>
</evidence>
<keyword evidence="4" id="KW-1185">Reference proteome</keyword>
<dbReference type="Pfam" id="PF03107">
    <property type="entry name" value="C1_2"/>
    <property type="match status" value="1"/>
</dbReference>
<dbReference type="SUPFAM" id="SSF57889">
    <property type="entry name" value="Cysteine-rich domain"/>
    <property type="match status" value="2"/>
</dbReference>
<accession>A0A3B6LVL1</accession>
<dbReference type="PANTHER" id="PTHR46477">
    <property type="entry name" value="CYSTEINE/HISTIDINE-RICH C1 DOMAIN FAMILY PROTEIN"/>
    <property type="match status" value="1"/>
</dbReference>
<dbReference type="Gramene" id="TraesROB_scaffold_004638_01G000100.1">
    <property type="protein sequence ID" value="TraesROB_scaffold_004638_01G000100.1"/>
    <property type="gene ID" value="TraesROB_scaffold_004638_01G000100"/>
</dbReference>
<dbReference type="InterPro" id="IPR046349">
    <property type="entry name" value="C1-like_sf"/>
</dbReference>
<dbReference type="InterPro" id="IPR004146">
    <property type="entry name" value="DC1"/>
</dbReference>